<dbReference type="GO" id="GO:0005634">
    <property type="term" value="C:nucleus"/>
    <property type="evidence" value="ECO:0007669"/>
    <property type="project" value="UniProtKB-SubCell"/>
</dbReference>
<gene>
    <name evidence="12" type="ORF">HG537_0A03540</name>
</gene>
<comment type="function">
    <text evidence="10">Acts as a component of the essential kinetochore-associated NDC80 complex, which is required for chromosome segregation and spindle checkpoint activity.</text>
</comment>
<comment type="similarity">
    <text evidence="1 10">Belongs to the SPC24 family.</text>
</comment>
<keyword evidence="5 10" id="KW-0995">Kinetochore</keyword>
<dbReference type="SUPFAM" id="SSF143026">
    <property type="entry name" value="Kinetochore globular domain"/>
    <property type="match status" value="1"/>
</dbReference>
<evidence type="ECO:0000256" key="7">
    <source>
        <dbReference type="ARBA" id="ARBA00023242"/>
    </source>
</evidence>
<evidence type="ECO:0000256" key="5">
    <source>
        <dbReference type="ARBA" id="ARBA00022838"/>
    </source>
</evidence>
<keyword evidence="9 10" id="KW-0137">Centromere</keyword>
<keyword evidence="2 10" id="KW-0158">Chromosome</keyword>
<evidence type="ECO:0000256" key="9">
    <source>
        <dbReference type="ARBA" id="ARBA00023328"/>
    </source>
</evidence>
<dbReference type="Pfam" id="PF08286">
    <property type="entry name" value="Spc24"/>
    <property type="match status" value="1"/>
</dbReference>
<evidence type="ECO:0000256" key="4">
    <source>
        <dbReference type="ARBA" id="ARBA00022776"/>
    </source>
</evidence>
<dbReference type="CDD" id="cd11565">
    <property type="entry name" value="RWD_Spc24"/>
    <property type="match status" value="1"/>
</dbReference>
<dbReference type="GO" id="GO:0007059">
    <property type="term" value="P:chromosome segregation"/>
    <property type="evidence" value="ECO:0007669"/>
    <property type="project" value="TreeGrafter"/>
</dbReference>
<dbReference type="GO" id="GO:0008017">
    <property type="term" value="F:microtubule binding"/>
    <property type="evidence" value="ECO:0007669"/>
    <property type="project" value="TreeGrafter"/>
</dbReference>
<reference evidence="12 13" key="1">
    <citation type="submission" date="2020-06" db="EMBL/GenBank/DDBJ databases">
        <title>The yeast mating-type switching endonuclease HO is a domesticated member of an unorthodox homing genetic element family.</title>
        <authorList>
            <person name="Coughlan A.Y."/>
            <person name="Lombardi L."/>
            <person name="Braun-Galleani S."/>
            <person name="Martos A.R."/>
            <person name="Galeote V."/>
            <person name="Bigey F."/>
            <person name="Dequin S."/>
            <person name="Byrne K.P."/>
            <person name="Wolfe K.H."/>
        </authorList>
    </citation>
    <scope>NUCLEOTIDE SEQUENCE [LARGE SCALE GENOMIC DNA]</scope>
    <source>
        <strain evidence="12 13">CBS2947</strain>
    </source>
</reference>
<name>A0A7H9HMX3_9SACH</name>
<keyword evidence="4 10" id="KW-0498">Mitosis</keyword>
<dbReference type="GO" id="GO:0031262">
    <property type="term" value="C:Ndc80 complex"/>
    <property type="evidence" value="ECO:0007669"/>
    <property type="project" value="TreeGrafter"/>
</dbReference>
<sequence>MCNNNLLENPADLLRQVRENFIIEQDVESLAAIDEKTSQIKTKLQEKLRRSKMEISSLELQVKSKETKISDLLNELAQVKDESQDLMGKNDLLSFVKQLDELEQSVVQLRSDLDERIVTLVKGKRSPSEQPCDELIDEEERKDIIGDPIARANILKLKLYRSLGVVIDDTNGQIFIEKDNSEIDTLPLDNDLSDFFTTKYIWDRIKANR</sequence>
<dbReference type="GO" id="GO:0051301">
    <property type="term" value="P:cell division"/>
    <property type="evidence" value="ECO:0007669"/>
    <property type="project" value="UniProtKB-UniRule"/>
</dbReference>
<evidence type="ECO:0000313" key="13">
    <source>
        <dbReference type="Proteomes" id="UP000510647"/>
    </source>
</evidence>
<dbReference type="EMBL" id="CP059267">
    <property type="protein sequence ID" value="QLQ78107.1"/>
    <property type="molecule type" value="Genomic_DNA"/>
</dbReference>
<accession>A0A7H9HMX3</accession>
<keyword evidence="6 11" id="KW-0175">Coiled coil</keyword>
<evidence type="ECO:0000256" key="11">
    <source>
        <dbReference type="SAM" id="Coils"/>
    </source>
</evidence>
<keyword evidence="3 10" id="KW-0132">Cell division</keyword>
<dbReference type="InterPro" id="IPR038066">
    <property type="entry name" value="Spc24_Fungi_globular_sf"/>
</dbReference>
<evidence type="ECO:0000256" key="1">
    <source>
        <dbReference type="ARBA" id="ARBA00007804"/>
    </source>
</evidence>
<evidence type="ECO:0000256" key="2">
    <source>
        <dbReference type="ARBA" id="ARBA00022454"/>
    </source>
</evidence>
<proteinExistence type="inferred from homology"/>
<dbReference type="AlphaFoldDB" id="A0A7H9HMX3"/>
<keyword evidence="7 10" id="KW-0539">Nucleus</keyword>
<evidence type="ECO:0000256" key="10">
    <source>
        <dbReference type="RuleBase" id="RU368011"/>
    </source>
</evidence>
<dbReference type="PANTHER" id="PTHR22142:SF2">
    <property type="entry name" value="KINETOCHORE PROTEIN SPC24"/>
    <property type="match status" value="1"/>
</dbReference>
<dbReference type="PANTHER" id="PTHR22142">
    <property type="match status" value="1"/>
</dbReference>
<evidence type="ECO:0000256" key="3">
    <source>
        <dbReference type="ARBA" id="ARBA00022618"/>
    </source>
</evidence>
<comment type="subcellular location">
    <subcellularLocation>
        <location evidence="10">Nucleus</location>
    </subcellularLocation>
    <subcellularLocation>
        <location evidence="10">Chromosome</location>
        <location evidence="10">Centromere</location>
        <location evidence="10">Kinetochore</location>
    </subcellularLocation>
</comment>
<dbReference type="OrthoDB" id="3344830at2759"/>
<evidence type="ECO:0000256" key="6">
    <source>
        <dbReference type="ARBA" id="ARBA00023054"/>
    </source>
</evidence>
<keyword evidence="8 10" id="KW-0131">Cell cycle</keyword>
<protein>
    <recommendedName>
        <fullName evidence="10">Kinetochore protein Spc24</fullName>
    </recommendedName>
</protein>
<comment type="subunit">
    <text evidence="10">Component of the NDC80 complex.</text>
</comment>
<feature type="coiled-coil region" evidence="11">
    <location>
        <begin position="41"/>
        <end position="112"/>
    </location>
</feature>
<organism evidence="12 13">
    <name type="scientific">Torulaspora globosa</name>
    <dbReference type="NCBI Taxonomy" id="48254"/>
    <lineage>
        <taxon>Eukaryota</taxon>
        <taxon>Fungi</taxon>
        <taxon>Dikarya</taxon>
        <taxon>Ascomycota</taxon>
        <taxon>Saccharomycotina</taxon>
        <taxon>Saccharomycetes</taxon>
        <taxon>Saccharomycetales</taxon>
        <taxon>Saccharomycetaceae</taxon>
        <taxon>Torulaspora</taxon>
    </lineage>
</organism>
<evidence type="ECO:0000313" key="12">
    <source>
        <dbReference type="EMBL" id="QLQ78107.1"/>
    </source>
</evidence>
<dbReference type="Gene3D" id="3.30.160.430">
    <property type="match status" value="1"/>
</dbReference>
<keyword evidence="13" id="KW-1185">Reference proteome</keyword>
<dbReference type="InterPro" id="IPR013252">
    <property type="entry name" value="Ndc80_Spc24"/>
</dbReference>
<dbReference type="Proteomes" id="UP000510647">
    <property type="component" value="Chromosome 1"/>
</dbReference>
<evidence type="ECO:0000256" key="8">
    <source>
        <dbReference type="ARBA" id="ARBA00023306"/>
    </source>
</evidence>